<gene>
    <name evidence="2" type="ORF">FRACA_810003</name>
</gene>
<protein>
    <submittedName>
        <fullName evidence="2">Uncharacterized protein</fullName>
    </submittedName>
</protein>
<feature type="region of interest" description="Disordered" evidence="1">
    <location>
        <begin position="220"/>
        <end position="240"/>
    </location>
</feature>
<proteinExistence type="predicted"/>
<sequence>MTVFQAKSPAPIVVGRNERGLSSIFTELDLLVETAQAADHFRVVAGSVGAGKTSVALRLAHELAHSRSAELAKRKDVPDLPRAIAPWQGAIAEPLGAGTPTDLVINDSRVLVPLRPASSDAQASAIQMIVWSTLLEPAQDDIDLDPPDEPKRAELARIDYLTGRLKGLNRADARNLRRRLRTYFDRVSARIGRAAKVVPLAPHEPCDLLPLRSALTPTAPPALAASRAAGAGPARPSRRS</sequence>
<reference evidence="2 3" key="1">
    <citation type="submission" date="2017-06" db="EMBL/GenBank/DDBJ databases">
        <authorList>
            <person name="Kim H.J."/>
            <person name="Triplett B.A."/>
        </authorList>
    </citation>
    <scope>NUCLEOTIDE SEQUENCE [LARGE SCALE GENOMIC DNA]</scope>
    <source>
        <strain evidence="2">FRACA_ARgP5</strain>
    </source>
</reference>
<dbReference type="AlphaFoldDB" id="A0A2I2L1L5"/>
<evidence type="ECO:0000313" key="3">
    <source>
        <dbReference type="Proteomes" id="UP000234331"/>
    </source>
</evidence>
<dbReference type="EMBL" id="FZMO01000549">
    <property type="protein sequence ID" value="SNQ51812.1"/>
    <property type="molecule type" value="Genomic_DNA"/>
</dbReference>
<accession>A0A2I2L1L5</accession>
<dbReference type="Proteomes" id="UP000234331">
    <property type="component" value="Unassembled WGS sequence"/>
</dbReference>
<evidence type="ECO:0000313" key="2">
    <source>
        <dbReference type="EMBL" id="SNQ51812.1"/>
    </source>
</evidence>
<evidence type="ECO:0000256" key="1">
    <source>
        <dbReference type="SAM" id="MobiDB-lite"/>
    </source>
</evidence>
<name>A0A2I2L1L5_9ACTN</name>
<organism evidence="2 3">
    <name type="scientific">Frankia canadensis</name>
    <dbReference type="NCBI Taxonomy" id="1836972"/>
    <lineage>
        <taxon>Bacteria</taxon>
        <taxon>Bacillati</taxon>
        <taxon>Actinomycetota</taxon>
        <taxon>Actinomycetes</taxon>
        <taxon>Frankiales</taxon>
        <taxon>Frankiaceae</taxon>
        <taxon>Frankia</taxon>
    </lineage>
</organism>
<keyword evidence="3" id="KW-1185">Reference proteome</keyword>